<dbReference type="Proteomes" id="UP000315215">
    <property type="component" value="Chromosome"/>
</dbReference>
<evidence type="ECO:0000313" key="2">
    <source>
        <dbReference type="Proteomes" id="UP000315215"/>
    </source>
</evidence>
<reference evidence="1 2" key="1">
    <citation type="submission" date="2019-07" db="EMBL/GenBank/DDBJ databases">
        <authorList>
            <person name="Li J."/>
        </authorList>
    </citation>
    <scope>NUCLEOTIDE SEQUENCE [LARGE SCALE GENOMIC DNA]</scope>
    <source>
        <strain evidence="1 2">TKL69</strain>
    </source>
</reference>
<dbReference type="Pfam" id="PF11116">
    <property type="entry name" value="DUF2624"/>
    <property type="match status" value="1"/>
</dbReference>
<dbReference type="RefSeq" id="WP_143894372.1">
    <property type="nucleotide sequence ID" value="NZ_CP041666.1"/>
</dbReference>
<keyword evidence="2" id="KW-1185">Reference proteome</keyword>
<dbReference type="EMBL" id="CP041666">
    <property type="protein sequence ID" value="QDP40625.1"/>
    <property type="molecule type" value="Genomic_DNA"/>
</dbReference>
<sequence length="94" mass="10981">MSGMMKKMALKKLKTLKPDELIQYSKEYNIPISGQQANDIVSYIKKTKLDPFKEADRMKMFKKLAQITDLPTAQKGQKLFVKMIKEYGVESWFE</sequence>
<organism evidence="1 2">
    <name type="scientific">Radiobacillus deserti</name>
    <dbReference type="NCBI Taxonomy" id="2594883"/>
    <lineage>
        <taxon>Bacteria</taxon>
        <taxon>Bacillati</taxon>
        <taxon>Bacillota</taxon>
        <taxon>Bacilli</taxon>
        <taxon>Bacillales</taxon>
        <taxon>Bacillaceae</taxon>
        <taxon>Radiobacillus</taxon>
    </lineage>
</organism>
<dbReference type="OrthoDB" id="2969753at2"/>
<dbReference type="InterPro" id="IPR020277">
    <property type="entry name" value="DUF2624"/>
</dbReference>
<dbReference type="KEGG" id="aqt:FN924_10785"/>
<proteinExistence type="predicted"/>
<protein>
    <submittedName>
        <fullName evidence="1">DUF2624 domain-containing protein</fullName>
    </submittedName>
</protein>
<dbReference type="AlphaFoldDB" id="A0A516KGW8"/>
<accession>A0A516KGW8</accession>
<evidence type="ECO:0000313" key="1">
    <source>
        <dbReference type="EMBL" id="QDP40625.1"/>
    </source>
</evidence>
<name>A0A516KGW8_9BACI</name>
<gene>
    <name evidence="1" type="ORF">FN924_10785</name>
</gene>